<evidence type="ECO:0000313" key="4">
    <source>
        <dbReference type="Proteomes" id="UP000076532"/>
    </source>
</evidence>
<dbReference type="GO" id="GO:0005737">
    <property type="term" value="C:cytoplasm"/>
    <property type="evidence" value="ECO:0007669"/>
    <property type="project" value="TreeGrafter"/>
</dbReference>
<sequence>MTSTAAAILKYPQRQLGKNGPFVSAIGFGTMGIGTPWYGRMPTESEAFTALSCAADRGVTFWDCADSYGQSEKILSRWFAQTGRRADIFLATKFGYTNLAAPSTLTSSRPTSAPDSTPAYIRTALARSLEQLGTEYIDLYYQHRVDPTVPIEVVLETLRPFVDAGTIRWLGLSECSAATLRRAKAVPGVGAKVIAAQMEYSPFTLDVERSGFAQAAEELGVAVVAYSPLARGMVAGAQRTLADFSPADARLRLPRYSPANFPKNLVLVDALAAVGAKHGCSPAQVALAWILAEHPGWVPIPASSTPARILENARSAEIVLSDEAIKEIRKLADDAEVAGARMYGEGGGVVEGNCVEVGEWKGEEEDV</sequence>
<dbReference type="OrthoDB" id="37537at2759"/>
<name>A0A166DBP2_9AGAM</name>
<accession>A0A166DBP2</accession>
<dbReference type="InterPro" id="IPR050791">
    <property type="entry name" value="Aldo-Keto_reductase"/>
</dbReference>
<proteinExistence type="predicted"/>
<dbReference type="InterPro" id="IPR023210">
    <property type="entry name" value="NADP_OxRdtase_dom"/>
</dbReference>
<organism evidence="3 4">
    <name type="scientific">Athelia psychrophila</name>
    <dbReference type="NCBI Taxonomy" id="1759441"/>
    <lineage>
        <taxon>Eukaryota</taxon>
        <taxon>Fungi</taxon>
        <taxon>Dikarya</taxon>
        <taxon>Basidiomycota</taxon>
        <taxon>Agaricomycotina</taxon>
        <taxon>Agaricomycetes</taxon>
        <taxon>Agaricomycetidae</taxon>
        <taxon>Atheliales</taxon>
        <taxon>Atheliaceae</taxon>
        <taxon>Athelia</taxon>
    </lineage>
</organism>
<dbReference type="EMBL" id="KV417616">
    <property type="protein sequence ID" value="KZP14534.1"/>
    <property type="molecule type" value="Genomic_DNA"/>
</dbReference>
<dbReference type="SUPFAM" id="SSF51430">
    <property type="entry name" value="NAD(P)-linked oxidoreductase"/>
    <property type="match status" value="1"/>
</dbReference>
<protein>
    <submittedName>
        <fullName evidence="3">Aldo/keto reductase</fullName>
    </submittedName>
</protein>
<evidence type="ECO:0000256" key="1">
    <source>
        <dbReference type="ARBA" id="ARBA00023002"/>
    </source>
</evidence>
<dbReference type="Pfam" id="PF00248">
    <property type="entry name" value="Aldo_ket_red"/>
    <property type="match status" value="1"/>
</dbReference>
<gene>
    <name evidence="3" type="ORF">FIBSPDRAFT_834004</name>
</gene>
<dbReference type="AlphaFoldDB" id="A0A166DBP2"/>
<keyword evidence="1" id="KW-0560">Oxidoreductase</keyword>
<feature type="domain" description="NADP-dependent oxidoreductase" evidence="2">
    <location>
        <begin position="25"/>
        <end position="332"/>
    </location>
</feature>
<dbReference type="PANTHER" id="PTHR43625:SF40">
    <property type="entry name" value="ALDO-KETO REDUCTASE YAKC [NADP(+)]"/>
    <property type="match status" value="1"/>
</dbReference>
<dbReference type="Gene3D" id="3.20.20.100">
    <property type="entry name" value="NADP-dependent oxidoreductase domain"/>
    <property type="match status" value="1"/>
</dbReference>
<dbReference type="GO" id="GO:0016491">
    <property type="term" value="F:oxidoreductase activity"/>
    <property type="evidence" value="ECO:0007669"/>
    <property type="project" value="UniProtKB-KW"/>
</dbReference>
<dbReference type="Proteomes" id="UP000076532">
    <property type="component" value="Unassembled WGS sequence"/>
</dbReference>
<keyword evidence="4" id="KW-1185">Reference proteome</keyword>
<dbReference type="PANTHER" id="PTHR43625">
    <property type="entry name" value="AFLATOXIN B1 ALDEHYDE REDUCTASE"/>
    <property type="match status" value="1"/>
</dbReference>
<dbReference type="InterPro" id="IPR036812">
    <property type="entry name" value="NAD(P)_OxRdtase_dom_sf"/>
</dbReference>
<evidence type="ECO:0000313" key="3">
    <source>
        <dbReference type="EMBL" id="KZP14534.1"/>
    </source>
</evidence>
<evidence type="ECO:0000259" key="2">
    <source>
        <dbReference type="Pfam" id="PF00248"/>
    </source>
</evidence>
<reference evidence="3 4" key="1">
    <citation type="journal article" date="2016" name="Mol. Biol. Evol.">
        <title>Comparative Genomics of Early-Diverging Mushroom-Forming Fungi Provides Insights into the Origins of Lignocellulose Decay Capabilities.</title>
        <authorList>
            <person name="Nagy L.G."/>
            <person name="Riley R."/>
            <person name="Tritt A."/>
            <person name="Adam C."/>
            <person name="Daum C."/>
            <person name="Floudas D."/>
            <person name="Sun H."/>
            <person name="Yadav J.S."/>
            <person name="Pangilinan J."/>
            <person name="Larsson K.H."/>
            <person name="Matsuura K."/>
            <person name="Barry K."/>
            <person name="Labutti K."/>
            <person name="Kuo R."/>
            <person name="Ohm R.A."/>
            <person name="Bhattacharya S.S."/>
            <person name="Shirouzu T."/>
            <person name="Yoshinaga Y."/>
            <person name="Martin F.M."/>
            <person name="Grigoriev I.V."/>
            <person name="Hibbett D.S."/>
        </authorList>
    </citation>
    <scope>NUCLEOTIDE SEQUENCE [LARGE SCALE GENOMIC DNA]</scope>
    <source>
        <strain evidence="3 4">CBS 109695</strain>
    </source>
</reference>
<dbReference type="STRING" id="436010.A0A166DBP2"/>